<dbReference type="AlphaFoldDB" id="A0A928UZW1"/>
<evidence type="ECO:0000313" key="3">
    <source>
        <dbReference type="Proteomes" id="UP000652567"/>
    </source>
</evidence>
<dbReference type="Pfam" id="PF01926">
    <property type="entry name" value="MMR_HSR1"/>
    <property type="match status" value="1"/>
</dbReference>
<organism evidence="2 3">
    <name type="scientific">Cellvibrio polysaccharolyticus</name>
    <dbReference type="NCBI Taxonomy" id="2082724"/>
    <lineage>
        <taxon>Bacteria</taxon>
        <taxon>Pseudomonadati</taxon>
        <taxon>Pseudomonadota</taxon>
        <taxon>Gammaproteobacteria</taxon>
        <taxon>Cellvibrionales</taxon>
        <taxon>Cellvibrionaceae</taxon>
        <taxon>Cellvibrio</taxon>
    </lineage>
</organism>
<dbReference type="InterPro" id="IPR027417">
    <property type="entry name" value="P-loop_NTPase"/>
</dbReference>
<gene>
    <name evidence="2" type="ORF">C4F51_02940</name>
</gene>
<sequence length="463" mass="51018">MDKIPHLSVVGHPNKGKSSLVATLTENDSVRISVESGTTIQADSFEFQVEGAVYLRLTDTPGFQRSRQVLAWLQSAPDADADRPARVRAFLAEPGHAERFPDEVALLAPIMAGSGILYVVDASQPVTAADEAEMTILQWTGQPRMAVMNPMGVATLQSVWQPLLSGFFQQVLLFNPLTATPAQRLALLRSLGDLAPGWQKPVAALCERLVLRDHQRLEAMAHSLARYWIEQMARREPLTLLDQQGFNRAGDKLRQKLDDAETAFCRELLALWGHRQASLAREVEWELGDDKLMNTETWYLWGLKQKQLVLVSGAAGAATGLVVDLGVGGTSMMLGAVSGGVLGSLGGWWASQQLPGKRLGWLPLTRQKQFAGPVQHPNFPLVVMARALAFARQLQWRSHARREQLALQSSAAHWRQSEQVNLLQWAGAIRKDRWKPAQQDALSGWIVEKLSAADDNSGANNQD</sequence>
<name>A0A928UZW1_9GAMM</name>
<dbReference type="InterPro" id="IPR006073">
    <property type="entry name" value="GTP-bd"/>
</dbReference>
<comment type="caution">
    <text evidence="2">The sequence shown here is derived from an EMBL/GenBank/DDBJ whole genome shotgun (WGS) entry which is preliminary data.</text>
</comment>
<dbReference type="GO" id="GO:0005525">
    <property type="term" value="F:GTP binding"/>
    <property type="evidence" value="ECO:0007669"/>
    <property type="project" value="InterPro"/>
</dbReference>
<dbReference type="EMBL" id="PRDL01000001">
    <property type="protein sequence ID" value="MBE8716138.1"/>
    <property type="molecule type" value="Genomic_DNA"/>
</dbReference>
<accession>A0A928UZW1</accession>
<dbReference type="SUPFAM" id="SSF52540">
    <property type="entry name" value="P-loop containing nucleoside triphosphate hydrolases"/>
    <property type="match status" value="1"/>
</dbReference>
<dbReference type="Proteomes" id="UP000652567">
    <property type="component" value="Unassembled WGS sequence"/>
</dbReference>
<dbReference type="RefSeq" id="WP_193906997.1">
    <property type="nucleotide sequence ID" value="NZ_PRDL01000001.1"/>
</dbReference>
<dbReference type="Pfam" id="PF11981">
    <property type="entry name" value="DUF3482"/>
    <property type="match status" value="1"/>
</dbReference>
<proteinExistence type="predicted"/>
<evidence type="ECO:0000259" key="1">
    <source>
        <dbReference type="Pfam" id="PF01926"/>
    </source>
</evidence>
<keyword evidence="3" id="KW-1185">Reference proteome</keyword>
<reference evidence="2" key="1">
    <citation type="submission" date="2018-07" db="EMBL/GenBank/DDBJ databases">
        <title>Genome assembly of strain Ka43.</title>
        <authorList>
            <person name="Kukolya J."/>
            <person name="Nagy I."/>
            <person name="Horvath B."/>
            <person name="Toth A."/>
        </authorList>
    </citation>
    <scope>NUCLEOTIDE SEQUENCE</scope>
    <source>
        <strain evidence="2">KB43</strain>
    </source>
</reference>
<dbReference type="InterPro" id="IPR021871">
    <property type="entry name" value="DUF3482"/>
</dbReference>
<feature type="domain" description="G" evidence="1">
    <location>
        <begin position="8"/>
        <end position="149"/>
    </location>
</feature>
<evidence type="ECO:0000313" key="2">
    <source>
        <dbReference type="EMBL" id="MBE8716138.1"/>
    </source>
</evidence>
<dbReference type="Gene3D" id="3.40.50.300">
    <property type="entry name" value="P-loop containing nucleotide triphosphate hydrolases"/>
    <property type="match status" value="1"/>
</dbReference>
<protein>
    <submittedName>
        <fullName evidence="2">DUF3482 domain-containing protein</fullName>
    </submittedName>
</protein>